<dbReference type="AlphaFoldDB" id="A0A9N9T1G7"/>
<dbReference type="GO" id="GO:0045505">
    <property type="term" value="F:dynein intermediate chain binding"/>
    <property type="evidence" value="ECO:0007669"/>
    <property type="project" value="InterPro"/>
</dbReference>
<dbReference type="InterPro" id="IPR013602">
    <property type="entry name" value="Dynein_heavy_linker"/>
</dbReference>
<dbReference type="Pfam" id="PF08393">
    <property type="entry name" value="DHC_N2"/>
    <property type="match status" value="1"/>
</dbReference>
<dbReference type="GO" id="GO:0051959">
    <property type="term" value="F:dynein light intermediate chain binding"/>
    <property type="evidence" value="ECO:0007669"/>
    <property type="project" value="InterPro"/>
</dbReference>
<evidence type="ECO:0000313" key="2">
    <source>
        <dbReference type="EMBL" id="CAG9834622.1"/>
    </source>
</evidence>
<accession>A0A9N9T1G7</accession>
<gene>
    <name evidence="2" type="ORF">DIABBA_LOCUS7912</name>
</gene>
<dbReference type="EMBL" id="OU898280">
    <property type="protein sequence ID" value="CAG9834622.1"/>
    <property type="molecule type" value="Genomic_DNA"/>
</dbReference>
<proteinExistence type="predicted"/>
<reference evidence="2" key="1">
    <citation type="submission" date="2022-01" db="EMBL/GenBank/DDBJ databases">
        <authorList>
            <person name="King R."/>
        </authorList>
    </citation>
    <scope>NUCLEOTIDE SEQUENCE</scope>
</reference>
<sequence length="86" mass="9951">MWGKTLWANLNPQALVDGIDGFLKTFRKLPKEIRIQAVGATLENQMKLFRNAVPLMVALKNEALRDRHWKLLMEKTGIEFDMAPDR</sequence>
<dbReference type="PANTHER" id="PTHR22878:SF63">
    <property type="entry name" value="DYNEIN AXONEMAL HEAVY CHAIN 10"/>
    <property type="match status" value="1"/>
</dbReference>
<dbReference type="PANTHER" id="PTHR22878">
    <property type="entry name" value="DYNEIN HEAVY CHAIN 6, AXONEMAL-LIKE-RELATED"/>
    <property type="match status" value="1"/>
</dbReference>
<organism evidence="2 3">
    <name type="scientific">Diabrotica balteata</name>
    <name type="common">Banded cucumber beetle</name>
    <dbReference type="NCBI Taxonomy" id="107213"/>
    <lineage>
        <taxon>Eukaryota</taxon>
        <taxon>Metazoa</taxon>
        <taxon>Ecdysozoa</taxon>
        <taxon>Arthropoda</taxon>
        <taxon>Hexapoda</taxon>
        <taxon>Insecta</taxon>
        <taxon>Pterygota</taxon>
        <taxon>Neoptera</taxon>
        <taxon>Endopterygota</taxon>
        <taxon>Coleoptera</taxon>
        <taxon>Polyphaga</taxon>
        <taxon>Cucujiformia</taxon>
        <taxon>Chrysomeloidea</taxon>
        <taxon>Chrysomelidae</taxon>
        <taxon>Galerucinae</taxon>
        <taxon>Diabroticina</taxon>
        <taxon>Diabroticites</taxon>
        <taxon>Diabrotica</taxon>
    </lineage>
</organism>
<dbReference type="InterPro" id="IPR026983">
    <property type="entry name" value="DHC"/>
</dbReference>
<dbReference type="Proteomes" id="UP001153709">
    <property type="component" value="Chromosome 5"/>
</dbReference>
<dbReference type="GO" id="GO:0030286">
    <property type="term" value="C:dynein complex"/>
    <property type="evidence" value="ECO:0007669"/>
    <property type="project" value="InterPro"/>
</dbReference>
<dbReference type="OrthoDB" id="64868at2759"/>
<feature type="domain" description="Dynein heavy chain linker" evidence="1">
    <location>
        <begin position="2"/>
        <end position="81"/>
    </location>
</feature>
<evidence type="ECO:0000259" key="1">
    <source>
        <dbReference type="Pfam" id="PF08393"/>
    </source>
</evidence>
<keyword evidence="3" id="KW-1185">Reference proteome</keyword>
<protein>
    <recommendedName>
        <fullName evidence="1">Dynein heavy chain linker domain-containing protein</fullName>
    </recommendedName>
</protein>
<dbReference type="GO" id="GO:0007018">
    <property type="term" value="P:microtubule-based movement"/>
    <property type="evidence" value="ECO:0007669"/>
    <property type="project" value="InterPro"/>
</dbReference>
<evidence type="ECO:0000313" key="3">
    <source>
        <dbReference type="Proteomes" id="UP001153709"/>
    </source>
</evidence>
<name>A0A9N9T1G7_DIABA</name>